<dbReference type="InterPro" id="IPR036312">
    <property type="entry name" value="Bifun_inhib/LTP/seed_sf"/>
</dbReference>
<dbReference type="RefSeq" id="XP_003564904.1">
    <property type="nucleotide sequence ID" value="XM_003564856.4"/>
</dbReference>
<accession>I1HUI2</accession>
<dbReference type="Proteomes" id="UP000008810">
    <property type="component" value="Chromosome 2"/>
</dbReference>
<dbReference type="OrthoDB" id="643149at2759"/>
<dbReference type="eggNOG" id="ENOG502SGWY">
    <property type="taxonomic scope" value="Eukaryota"/>
</dbReference>
<dbReference type="FunCoup" id="I1HUI2">
    <property type="interactions" value="29"/>
</dbReference>
<evidence type="ECO:0000259" key="2">
    <source>
        <dbReference type="Pfam" id="PF14368"/>
    </source>
</evidence>
<dbReference type="EnsemblPlants" id="KQK11166">
    <property type="protein sequence ID" value="KQK11166"/>
    <property type="gene ID" value="BRADI_2g58530v3"/>
</dbReference>
<dbReference type="GeneID" id="100835620"/>
<evidence type="ECO:0000313" key="5">
    <source>
        <dbReference type="Proteomes" id="UP000008810"/>
    </source>
</evidence>
<evidence type="ECO:0000256" key="1">
    <source>
        <dbReference type="SAM" id="SignalP"/>
    </source>
</evidence>
<dbReference type="PANTHER" id="PTHR33122:SF45">
    <property type="entry name" value="BIFUNCTIONAL INHIBITOR_PLANT LIPID TRANSFER PROTEIN_SEED STORAGE HELICAL DOMAIN-CONTAINING PROTEIN"/>
    <property type="match status" value="1"/>
</dbReference>
<keyword evidence="1" id="KW-0732">Signal</keyword>
<evidence type="ECO:0000313" key="4">
    <source>
        <dbReference type="EnsemblPlants" id="KQK11166"/>
    </source>
</evidence>
<dbReference type="EMBL" id="CM000881">
    <property type="protein sequence ID" value="KQK11166.1"/>
    <property type="molecule type" value="Genomic_DNA"/>
</dbReference>
<protein>
    <recommendedName>
        <fullName evidence="2">Bifunctional inhibitor/plant lipid transfer protein/seed storage helical domain-containing protein</fullName>
    </recommendedName>
</protein>
<sequence>MAGSRKGAALLVVAMMILALLALVASPAAGLKVCNVDRDSVVKCCRPYCAVGSTEEKPSEPCCAAVRGANFKCLCRYKDLLSADIDGDRAVQIPSQCGIPGAPTSCS</sequence>
<feature type="domain" description="Bifunctional inhibitor/plant lipid transfer protein/seed storage helical" evidence="2">
    <location>
        <begin position="18"/>
        <end position="106"/>
    </location>
</feature>
<feature type="chain" id="PRO_5014094820" description="Bifunctional inhibitor/plant lipid transfer protein/seed storage helical domain-containing protein" evidence="1">
    <location>
        <begin position="31"/>
        <end position="107"/>
    </location>
</feature>
<dbReference type="SUPFAM" id="SSF47699">
    <property type="entry name" value="Bifunctional inhibitor/lipid-transfer protein/seed storage 2S albumin"/>
    <property type="match status" value="1"/>
</dbReference>
<dbReference type="CDD" id="cd04660">
    <property type="entry name" value="nsLTP_like"/>
    <property type="match status" value="1"/>
</dbReference>
<organism evidence="4">
    <name type="scientific">Brachypodium distachyon</name>
    <name type="common">Purple false brome</name>
    <name type="synonym">Trachynia distachya</name>
    <dbReference type="NCBI Taxonomy" id="15368"/>
    <lineage>
        <taxon>Eukaryota</taxon>
        <taxon>Viridiplantae</taxon>
        <taxon>Streptophyta</taxon>
        <taxon>Embryophyta</taxon>
        <taxon>Tracheophyta</taxon>
        <taxon>Spermatophyta</taxon>
        <taxon>Magnoliopsida</taxon>
        <taxon>Liliopsida</taxon>
        <taxon>Poales</taxon>
        <taxon>Poaceae</taxon>
        <taxon>BOP clade</taxon>
        <taxon>Pooideae</taxon>
        <taxon>Stipodae</taxon>
        <taxon>Brachypodieae</taxon>
        <taxon>Brachypodium</taxon>
    </lineage>
</organism>
<dbReference type="KEGG" id="bdi:100835620"/>
<feature type="signal peptide" evidence="1">
    <location>
        <begin position="1"/>
        <end position="30"/>
    </location>
</feature>
<name>I1HUI2_BRADI</name>
<dbReference type="InterPro" id="IPR044741">
    <property type="entry name" value="NsLTP-like"/>
</dbReference>
<dbReference type="InterPro" id="IPR039265">
    <property type="entry name" value="DIR1-like"/>
</dbReference>
<evidence type="ECO:0000313" key="3">
    <source>
        <dbReference type="EMBL" id="KQK11166.1"/>
    </source>
</evidence>
<dbReference type="GO" id="GO:0009627">
    <property type="term" value="P:systemic acquired resistance"/>
    <property type="evidence" value="ECO:0007669"/>
    <property type="project" value="InterPro"/>
</dbReference>
<reference evidence="3" key="2">
    <citation type="submission" date="2017-06" db="EMBL/GenBank/DDBJ databases">
        <title>WGS assembly of Brachypodium distachyon.</title>
        <authorList>
            <consortium name="The International Brachypodium Initiative"/>
            <person name="Lucas S."/>
            <person name="Harmon-Smith M."/>
            <person name="Lail K."/>
            <person name="Tice H."/>
            <person name="Grimwood J."/>
            <person name="Bruce D."/>
            <person name="Barry K."/>
            <person name="Shu S."/>
            <person name="Lindquist E."/>
            <person name="Wang M."/>
            <person name="Pitluck S."/>
            <person name="Vogel J.P."/>
            <person name="Garvin D.F."/>
            <person name="Mockler T.C."/>
            <person name="Schmutz J."/>
            <person name="Rokhsar D."/>
            <person name="Bevan M.W."/>
        </authorList>
    </citation>
    <scope>NUCLEOTIDE SEQUENCE</scope>
    <source>
        <strain evidence="3">Bd21</strain>
    </source>
</reference>
<dbReference type="OMA" id="MAGRKVM"/>
<dbReference type="Pfam" id="PF14368">
    <property type="entry name" value="LTP_2"/>
    <property type="match status" value="1"/>
</dbReference>
<dbReference type="HOGENOM" id="CLU_145659_0_1_1"/>
<proteinExistence type="predicted"/>
<reference evidence="3 4" key="1">
    <citation type="journal article" date="2010" name="Nature">
        <title>Genome sequencing and analysis of the model grass Brachypodium distachyon.</title>
        <authorList>
            <consortium name="International Brachypodium Initiative"/>
        </authorList>
    </citation>
    <scope>NUCLEOTIDE SEQUENCE [LARGE SCALE GENOMIC DNA]</scope>
    <source>
        <strain evidence="3 4">Bd21</strain>
    </source>
</reference>
<dbReference type="AlphaFoldDB" id="I1HUI2"/>
<dbReference type="PANTHER" id="PTHR33122">
    <property type="entry name" value="LIPID BINDING PROTEIN-RELATED"/>
    <property type="match status" value="1"/>
</dbReference>
<keyword evidence="5" id="KW-1185">Reference proteome</keyword>
<gene>
    <name evidence="4" type="primary">LOC100835620</name>
    <name evidence="3" type="ORF">BRADI_2g58530v3</name>
</gene>
<dbReference type="Gene3D" id="1.10.110.10">
    <property type="entry name" value="Plant lipid-transfer and hydrophobic proteins"/>
    <property type="match status" value="1"/>
</dbReference>
<dbReference type="Gramene" id="KQK11166">
    <property type="protein sequence ID" value="KQK11166"/>
    <property type="gene ID" value="BRADI_2g58530v3"/>
</dbReference>
<dbReference type="InterPro" id="IPR016140">
    <property type="entry name" value="Bifunc_inhib/LTP/seed_store"/>
</dbReference>
<reference evidence="4" key="3">
    <citation type="submission" date="2018-08" db="UniProtKB">
        <authorList>
            <consortium name="EnsemblPlants"/>
        </authorList>
    </citation>
    <scope>IDENTIFICATION</scope>
    <source>
        <strain evidence="4">cv. Bd21</strain>
    </source>
</reference>
<dbReference type="GO" id="GO:0005504">
    <property type="term" value="F:fatty acid binding"/>
    <property type="evidence" value="ECO:0007669"/>
    <property type="project" value="InterPro"/>
</dbReference>